<keyword evidence="5" id="KW-0997">Cell inner membrane</keyword>
<evidence type="ECO:0000256" key="1">
    <source>
        <dbReference type="ARBA" id="ARBA00004377"/>
    </source>
</evidence>
<name>A0A1W1XFK0_9NEIS</name>
<proteinExistence type="inferred from homology"/>
<dbReference type="InterPro" id="IPR012902">
    <property type="entry name" value="N_methyl_site"/>
</dbReference>
<dbReference type="InterPro" id="IPR045584">
    <property type="entry name" value="Pilin-like"/>
</dbReference>
<dbReference type="InterPro" id="IPR022346">
    <property type="entry name" value="T2SS_GspH"/>
</dbReference>
<comment type="similarity">
    <text evidence="9">Belongs to the GSP H family.</text>
</comment>
<evidence type="ECO:0000313" key="13">
    <source>
        <dbReference type="EMBL" id="SMC22710.1"/>
    </source>
</evidence>
<evidence type="ECO:0000256" key="8">
    <source>
        <dbReference type="ARBA" id="ARBA00023136"/>
    </source>
</evidence>
<organism evidence="13 14">
    <name type="scientific">Andreprevotia lacus DSM 23236</name>
    <dbReference type="NCBI Taxonomy" id="1121001"/>
    <lineage>
        <taxon>Bacteria</taxon>
        <taxon>Pseudomonadati</taxon>
        <taxon>Pseudomonadota</taxon>
        <taxon>Betaproteobacteria</taxon>
        <taxon>Neisseriales</taxon>
        <taxon>Chitinibacteraceae</taxon>
        <taxon>Andreprevotia</taxon>
    </lineage>
</organism>
<evidence type="ECO:0000256" key="7">
    <source>
        <dbReference type="ARBA" id="ARBA00022989"/>
    </source>
</evidence>
<dbReference type="Proteomes" id="UP000192761">
    <property type="component" value="Unassembled WGS sequence"/>
</dbReference>
<feature type="domain" description="General secretion pathway GspH" evidence="12">
    <location>
        <begin position="44"/>
        <end position="149"/>
    </location>
</feature>
<evidence type="ECO:0000259" key="12">
    <source>
        <dbReference type="Pfam" id="PF12019"/>
    </source>
</evidence>
<accession>A0A1W1XFK0</accession>
<evidence type="ECO:0000256" key="9">
    <source>
        <dbReference type="ARBA" id="ARBA00025772"/>
    </source>
</evidence>
<reference evidence="13 14" key="1">
    <citation type="submission" date="2017-04" db="EMBL/GenBank/DDBJ databases">
        <authorList>
            <person name="Afonso C.L."/>
            <person name="Miller P.J."/>
            <person name="Scott M.A."/>
            <person name="Spackman E."/>
            <person name="Goraichik I."/>
            <person name="Dimitrov K.M."/>
            <person name="Suarez D.L."/>
            <person name="Swayne D.E."/>
        </authorList>
    </citation>
    <scope>NUCLEOTIDE SEQUENCE [LARGE SCALE GENOMIC DNA]</scope>
    <source>
        <strain evidence="13 14">DSM 23236</strain>
    </source>
</reference>
<comment type="subcellular location">
    <subcellularLocation>
        <location evidence="1">Cell inner membrane</location>
        <topology evidence="1">Single-pass membrane protein</topology>
    </subcellularLocation>
</comment>
<evidence type="ECO:0000256" key="3">
    <source>
        <dbReference type="ARBA" id="ARBA00022475"/>
    </source>
</evidence>
<keyword evidence="3" id="KW-1003">Cell membrane</keyword>
<feature type="transmembrane region" description="Helical" evidence="11">
    <location>
        <begin position="12"/>
        <end position="33"/>
    </location>
</feature>
<dbReference type="SUPFAM" id="SSF54523">
    <property type="entry name" value="Pili subunits"/>
    <property type="match status" value="1"/>
</dbReference>
<dbReference type="PROSITE" id="PS00409">
    <property type="entry name" value="PROKAR_NTER_METHYL"/>
    <property type="match status" value="1"/>
</dbReference>
<dbReference type="OrthoDB" id="8591153at2"/>
<evidence type="ECO:0000256" key="4">
    <source>
        <dbReference type="ARBA" id="ARBA00022481"/>
    </source>
</evidence>
<dbReference type="RefSeq" id="WP_084090117.1">
    <property type="nucleotide sequence ID" value="NZ_FWXD01000007.1"/>
</dbReference>
<sequence length="171" mass="18148">MRKWHDQGFTLVELAIVLTLLGILLAIALPSYANFIDRQRLRAAAETVTGDFNWAKSLSRNRSSTIYTSFSSSGSTWCYGFSANASCDCTTSGSCELKTVLSSGTDFKSVTASSSTINGSKLDAVRGLVTTGAASMQLASSRGYTLQMNLSAIGTVSMCSPGRDDMGYKAC</sequence>
<evidence type="ECO:0000256" key="10">
    <source>
        <dbReference type="ARBA" id="ARBA00030775"/>
    </source>
</evidence>
<gene>
    <name evidence="13" type="ORF">SAMN02745857_01449</name>
</gene>
<keyword evidence="14" id="KW-1185">Reference proteome</keyword>
<keyword evidence="4" id="KW-0488">Methylation</keyword>
<dbReference type="AlphaFoldDB" id="A0A1W1XFK0"/>
<dbReference type="EMBL" id="FWXD01000007">
    <property type="protein sequence ID" value="SMC22710.1"/>
    <property type="molecule type" value="Genomic_DNA"/>
</dbReference>
<dbReference type="Pfam" id="PF12019">
    <property type="entry name" value="GspH"/>
    <property type="match status" value="1"/>
</dbReference>
<dbReference type="STRING" id="1121001.SAMN02745857_01449"/>
<evidence type="ECO:0000256" key="5">
    <source>
        <dbReference type="ARBA" id="ARBA00022519"/>
    </source>
</evidence>
<keyword evidence="7 11" id="KW-1133">Transmembrane helix</keyword>
<keyword evidence="8 11" id="KW-0472">Membrane</keyword>
<keyword evidence="6 11" id="KW-0812">Transmembrane</keyword>
<dbReference type="Pfam" id="PF07963">
    <property type="entry name" value="N_methyl"/>
    <property type="match status" value="1"/>
</dbReference>
<dbReference type="Gene3D" id="3.30.700.10">
    <property type="entry name" value="Glycoprotein, Type 4 Pilin"/>
    <property type="match status" value="1"/>
</dbReference>
<evidence type="ECO:0000313" key="14">
    <source>
        <dbReference type="Proteomes" id="UP000192761"/>
    </source>
</evidence>
<evidence type="ECO:0000256" key="2">
    <source>
        <dbReference type="ARBA" id="ARBA00021549"/>
    </source>
</evidence>
<protein>
    <recommendedName>
        <fullName evidence="2">Type II secretion system protein H</fullName>
    </recommendedName>
    <alternativeName>
        <fullName evidence="10">General secretion pathway protein H</fullName>
    </alternativeName>
</protein>
<dbReference type="NCBIfam" id="TIGR02532">
    <property type="entry name" value="IV_pilin_GFxxxE"/>
    <property type="match status" value="1"/>
</dbReference>
<evidence type="ECO:0000256" key="11">
    <source>
        <dbReference type="SAM" id="Phobius"/>
    </source>
</evidence>
<evidence type="ECO:0000256" key="6">
    <source>
        <dbReference type="ARBA" id="ARBA00022692"/>
    </source>
</evidence>